<dbReference type="SUPFAM" id="SSF51735">
    <property type="entry name" value="NAD(P)-binding Rossmann-fold domains"/>
    <property type="match status" value="1"/>
</dbReference>
<accession>A0ABW4YB01</accession>
<evidence type="ECO:0000313" key="4">
    <source>
        <dbReference type="EMBL" id="MFD2113015.1"/>
    </source>
</evidence>
<dbReference type="PRINTS" id="PR00081">
    <property type="entry name" value="GDHRDH"/>
</dbReference>
<dbReference type="InterPro" id="IPR057326">
    <property type="entry name" value="KR_dom"/>
</dbReference>
<dbReference type="CDD" id="cd05233">
    <property type="entry name" value="SDR_c"/>
    <property type="match status" value="1"/>
</dbReference>
<dbReference type="PANTHER" id="PTHR43975">
    <property type="entry name" value="ZGC:101858"/>
    <property type="match status" value="1"/>
</dbReference>
<comment type="caution">
    <text evidence="4">The sequence shown here is derived from an EMBL/GenBank/DDBJ whole genome shotgun (WGS) entry which is preliminary data.</text>
</comment>
<feature type="domain" description="Ketoreductase" evidence="3">
    <location>
        <begin position="7"/>
        <end position="186"/>
    </location>
</feature>
<evidence type="ECO:0000256" key="1">
    <source>
        <dbReference type="ARBA" id="ARBA00006484"/>
    </source>
</evidence>
<dbReference type="PANTHER" id="PTHR43975:SF2">
    <property type="entry name" value="EG:BACR7A4.14 PROTEIN-RELATED"/>
    <property type="match status" value="1"/>
</dbReference>
<dbReference type="PROSITE" id="PS00061">
    <property type="entry name" value="ADH_SHORT"/>
    <property type="match status" value="1"/>
</dbReference>
<evidence type="ECO:0000313" key="5">
    <source>
        <dbReference type="Proteomes" id="UP001597337"/>
    </source>
</evidence>
<dbReference type="Pfam" id="PF00106">
    <property type="entry name" value="adh_short"/>
    <property type="match status" value="1"/>
</dbReference>
<sequence length="237" mass="24912">MTDLHGKTLIITGATGNLGQVLARALSERGARLALVGRDPTTLAATRQRLPAQSEVATFVADLLNPNEIAEMVQGAVKRFGSIHALINAQGGFAMGPHIQSTSDADWDFMMDLNLRTVFNTTRALIPTLLASGNGRIVNVSARAATRGVAGMAPYCASKAAVVTLTESLADELKRDGITVNCVLPGTLDTPQNRAAMPDLDDDSWVSLEALADVILFLVSDASRAITGAAIPVYGRS</sequence>
<gene>
    <name evidence="4" type="ORF">ACFSJC_14285</name>
</gene>
<organism evidence="4 5">
    <name type="scientific">Thiorhodococcus fuscus</name>
    <dbReference type="NCBI Taxonomy" id="527200"/>
    <lineage>
        <taxon>Bacteria</taxon>
        <taxon>Pseudomonadati</taxon>
        <taxon>Pseudomonadota</taxon>
        <taxon>Gammaproteobacteria</taxon>
        <taxon>Chromatiales</taxon>
        <taxon>Chromatiaceae</taxon>
        <taxon>Thiorhodococcus</taxon>
    </lineage>
</organism>
<name>A0ABW4YB01_9GAMM</name>
<dbReference type="InterPro" id="IPR002347">
    <property type="entry name" value="SDR_fam"/>
</dbReference>
<dbReference type="PRINTS" id="PR00080">
    <property type="entry name" value="SDRFAMILY"/>
</dbReference>
<reference evidence="5" key="1">
    <citation type="journal article" date="2019" name="Int. J. Syst. Evol. Microbiol.">
        <title>The Global Catalogue of Microorganisms (GCM) 10K type strain sequencing project: providing services to taxonomists for standard genome sequencing and annotation.</title>
        <authorList>
            <consortium name="The Broad Institute Genomics Platform"/>
            <consortium name="The Broad Institute Genome Sequencing Center for Infectious Disease"/>
            <person name="Wu L."/>
            <person name="Ma J."/>
        </authorList>
    </citation>
    <scope>NUCLEOTIDE SEQUENCE [LARGE SCALE GENOMIC DNA]</scope>
    <source>
        <strain evidence="5">KACC 12597</strain>
    </source>
</reference>
<proteinExistence type="inferred from homology"/>
<dbReference type="Gene3D" id="3.40.50.720">
    <property type="entry name" value="NAD(P)-binding Rossmann-like Domain"/>
    <property type="match status" value="1"/>
</dbReference>
<evidence type="ECO:0000259" key="3">
    <source>
        <dbReference type="SMART" id="SM00822"/>
    </source>
</evidence>
<dbReference type="EMBL" id="JBHUHX010000040">
    <property type="protein sequence ID" value="MFD2113015.1"/>
    <property type="molecule type" value="Genomic_DNA"/>
</dbReference>
<dbReference type="SMART" id="SM00822">
    <property type="entry name" value="PKS_KR"/>
    <property type="match status" value="1"/>
</dbReference>
<evidence type="ECO:0000256" key="2">
    <source>
        <dbReference type="RuleBase" id="RU000363"/>
    </source>
</evidence>
<dbReference type="Proteomes" id="UP001597337">
    <property type="component" value="Unassembled WGS sequence"/>
</dbReference>
<keyword evidence="5" id="KW-1185">Reference proteome</keyword>
<dbReference type="InterPro" id="IPR036291">
    <property type="entry name" value="NAD(P)-bd_dom_sf"/>
</dbReference>
<comment type="similarity">
    <text evidence="1 2">Belongs to the short-chain dehydrogenases/reductases (SDR) family.</text>
</comment>
<dbReference type="InterPro" id="IPR020904">
    <property type="entry name" value="Sc_DH/Rdtase_CS"/>
</dbReference>
<protein>
    <submittedName>
        <fullName evidence="4">SDR family oxidoreductase</fullName>
    </submittedName>
</protein>
<dbReference type="RefSeq" id="WP_386027667.1">
    <property type="nucleotide sequence ID" value="NZ_JBHUHX010000040.1"/>
</dbReference>